<dbReference type="OrthoDB" id="5599552at2759"/>
<comment type="subcellular location">
    <subcellularLocation>
        <location evidence="1">Nucleus</location>
    </subcellularLocation>
</comment>
<dbReference type="Gene3D" id="2.60.40.3960">
    <property type="entry name" value="Velvet domain"/>
    <property type="match status" value="1"/>
</dbReference>
<dbReference type="InterPro" id="IPR038491">
    <property type="entry name" value="Velvet_dom_sf"/>
</dbReference>
<dbReference type="Pfam" id="PF11754">
    <property type="entry name" value="Velvet"/>
    <property type="match status" value="2"/>
</dbReference>
<proteinExistence type="predicted"/>
<dbReference type="InterPro" id="IPR021740">
    <property type="entry name" value="Velvet"/>
</dbReference>
<feature type="region of interest" description="Disordered" evidence="5">
    <location>
        <begin position="349"/>
        <end position="457"/>
    </location>
</feature>
<feature type="compositionally biased region" description="Pro residues" evidence="5">
    <location>
        <begin position="399"/>
        <end position="408"/>
    </location>
</feature>
<organism evidence="7 8">
    <name type="scientific">Lunasporangiospora selenospora</name>
    <dbReference type="NCBI Taxonomy" id="979761"/>
    <lineage>
        <taxon>Eukaryota</taxon>
        <taxon>Fungi</taxon>
        <taxon>Fungi incertae sedis</taxon>
        <taxon>Mucoromycota</taxon>
        <taxon>Mortierellomycotina</taxon>
        <taxon>Mortierellomycetes</taxon>
        <taxon>Mortierellales</taxon>
        <taxon>Mortierellaceae</taxon>
        <taxon>Lunasporangiospora</taxon>
    </lineage>
</organism>
<evidence type="ECO:0000256" key="1">
    <source>
        <dbReference type="ARBA" id="ARBA00004123"/>
    </source>
</evidence>
<gene>
    <name evidence="7" type="ORF">BGW38_003944</name>
</gene>
<feature type="compositionally biased region" description="Low complexity" evidence="5">
    <location>
        <begin position="469"/>
        <end position="480"/>
    </location>
</feature>
<feature type="non-terminal residue" evidence="7">
    <location>
        <position position="1"/>
    </location>
</feature>
<protein>
    <recommendedName>
        <fullName evidence="6">Velvet domain-containing protein</fullName>
    </recommendedName>
</protein>
<dbReference type="EMBL" id="JAABOA010002567">
    <property type="protein sequence ID" value="KAF9579694.1"/>
    <property type="molecule type" value="Genomic_DNA"/>
</dbReference>
<accession>A0A9P6FQU4</accession>
<evidence type="ECO:0000259" key="6">
    <source>
        <dbReference type="PROSITE" id="PS51821"/>
    </source>
</evidence>
<feature type="compositionally biased region" description="Low complexity" evidence="5">
    <location>
        <begin position="419"/>
        <end position="428"/>
    </location>
</feature>
<feature type="domain" description="Velvet" evidence="6">
    <location>
        <begin position="1"/>
        <end position="166"/>
    </location>
</feature>
<feature type="compositionally biased region" description="Basic and acidic residues" evidence="5">
    <location>
        <begin position="7"/>
        <end position="24"/>
    </location>
</feature>
<dbReference type="GO" id="GO:0005634">
    <property type="term" value="C:nucleus"/>
    <property type="evidence" value="ECO:0007669"/>
    <property type="project" value="UniProtKB-SubCell"/>
</dbReference>
<feature type="compositionally biased region" description="Low complexity" evidence="5">
    <location>
        <begin position="231"/>
        <end position="243"/>
    </location>
</feature>
<keyword evidence="4" id="KW-0539">Nucleus</keyword>
<feature type="compositionally biased region" description="Basic residues" evidence="5">
    <location>
        <begin position="409"/>
        <end position="418"/>
    </location>
</feature>
<dbReference type="InterPro" id="IPR037525">
    <property type="entry name" value="Velvet_dom"/>
</dbReference>
<evidence type="ECO:0000313" key="8">
    <source>
        <dbReference type="Proteomes" id="UP000780801"/>
    </source>
</evidence>
<feature type="region of interest" description="Disordered" evidence="5">
    <location>
        <begin position="469"/>
        <end position="516"/>
    </location>
</feature>
<evidence type="ECO:0000256" key="5">
    <source>
        <dbReference type="SAM" id="MobiDB-lite"/>
    </source>
</evidence>
<feature type="compositionally biased region" description="Basic residues" evidence="5">
    <location>
        <begin position="164"/>
        <end position="173"/>
    </location>
</feature>
<evidence type="ECO:0000313" key="7">
    <source>
        <dbReference type="EMBL" id="KAF9579694.1"/>
    </source>
</evidence>
<reference evidence="7" key="1">
    <citation type="journal article" date="2020" name="Fungal Divers.">
        <title>Resolving the Mortierellaceae phylogeny through synthesis of multi-gene phylogenetics and phylogenomics.</title>
        <authorList>
            <person name="Vandepol N."/>
            <person name="Liber J."/>
            <person name="Desiro A."/>
            <person name="Na H."/>
            <person name="Kennedy M."/>
            <person name="Barry K."/>
            <person name="Grigoriev I.V."/>
            <person name="Miller A.N."/>
            <person name="O'Donnell K."/>
            <person name="Stajich J.E."/>
            <person name="Bonito G."/>
        </authorList>
    </citation>
    <scope>NUCLEOTIDE SEQUENCE</scope>
    <source>
        <strain evidence="7">KOD1015</strain>
    </source>
</reference>
<dbReference type="Proteomes" id="UP000780801">
    <property type="component" value="Unassembled WGS sequence"/>
</dbReference>
<sequence>MLSIRQQPERAKMCGTKERDRRPIDPPPIVQIKLSDPSADKHKDYLQSPYLFMCCNLVTVKDPSGDIVAPAHRALAGTVVSSLHRLKDVDNSDGGFFVFGDMSVRIEGRFRLRFTLFELVEGQVVQIMSTVSDPMTVFPGKSFPGMAESTFLSRSFSDQGVRIRTRKDHHVKPKQLQSTDASETSPRSSAMHSPPSSCYEAELSDADGAPSHKHSNHSSATAPTPSPEFLAPAHYSPPSSPHAFTAPETMSSKPPQPAPSDHCVAPHHHAMSGHCCHHSARWSSYSEGCHAEPNISGDHYHPHASYPGGSGAHRTYRERMRSHDLSHTYPAPSACSHPYHRLTAPQSHAAMPAPVSVRHQTPPHAHSFMLPPKPREPVSCPGTFASAPSPYDQYMDYTPTPPTRPPPYYHRHHSRQHSRTPSSSSQYSDGHVSPPRPLSPSESQTPMPGPDPRASSRRISGREGMIQLPPLHTLSTSSPPINSYPTVGSTPPYRTADQEPEYVGPSPLAKLRDAEPIQHRNPYAFKARTQRKEHDHPPAMVQLKYNGYKEPPATPAPTAAKKIKSPLKPAISSLRKDDVLRALESDHPTVCLSIGSLQGKINEGLTDTPSLRSEVLNCIRAAVKHAWVVKYRCQKLIGMYIESIFSSGKDIQPLDRRLLDTICARIPTKTAKDKKDAVEINDKKEQRAARDVLLFIDRLKELELIEAKSVSQLLSDLKYTPPELVLSIAAQ</sequence>
<keyword evidence="8" id="KW-1185">Reference proteome</keyword>
<dbReference type="PROSITE" id="PS51821">
    <property type="entry name" value="VELVET"/>
    <property type="match status" value="1"/>
</dbReference>
<comment type="caution">
    <text evidence="7">The sequence shown here is derived from an EMBL/GenBank/DDBJ whole genome shotgun (WGS) entry which is preliminary data.</text>
</comment>
<keyword evidence="2" id="KW-0805">Transcription regulation</keyword>
<dbReference type="PANTHER" id="PTHR33572:SF18">
    <property type="entry name" value="SPORE DEVELOPMENT REGULATOR VOSA"/>
    <property type="match status" value="1"/>
</dbReference>
<keyword evidence="3" id="KW-0804">Transcription</keyword>
<dbReference type="AlphaFoldDB" id="A0A9P6FQU4"/>
<feature type="region of interest" description="Disordered" evidence="5">
    <location>
        <begin position="1"/>
        <end position="33"/>
    </location>
</feature>
<feature type="region of interest" description="Disordered" evidence="5">
    <location>
        <begin position="164"/>
        <end position="270"/>
    </location>
</feature>
<feature type="compositionally biased region" description="Polar residues" evidence="5">
    <location>
        <begin position="175"/>
        <end position="196"/>
    </location>
</feature>
<evidence type="ECO:0000256" key="3">
    <source>
        <dbReference type="ARBA" id="ARBA00023163"/>
    </source>
</evidence>
<evidence type="ECO:0000256" key="4">
    <source>
        <dbReference type="ARBA" id="ARBA00023242"/>
    </source>
</evidence>
<evidence type="ECO:0000256" key="2">
    <source>
        <dbReference type="ARBA" id="ARBA00023015"/>
    </source>
</evidence>
<name>A0A9P6FQU4_9FUNG</name>
<dbReference type="PANTHER" id="PTHR33572">
    <property type="entry name" value="SPORE DEVELOPMENT REGULATOR VOSA"/>
    <property type="match status" value="1"/>
</dbReference>